<name>A0A537KMD4_9BACT</name>
<feature type="chain" id="PRO_5021959877" evidence="1">
    <location>
        <begin position="24"/>
        <end position="131"/>
    </location>
</feature>
<keyword evidence="1" id="KW-0732">Signal</keyword>
<evidence type="ECO:0000256" key="1">
    <source>
        <dbReference type="SAM" id="SignalP"/>
    </source>
</evidence>
<sequence length="131" mass="14304">MNSNARSILSAALLGLAALGSSACGSAMSAAITPSESTTTLMQGWEHWFKLEWSTDRGPDGEARIRGYITNEYGEAAEPLRLLGQALDKSGTVVGQRIVWVEIRHLPAADHYRVSVWDYSRLQAEADRQSP</sequence>
<protein>
    <submittedName>
        <fullName evidence="2">Uncharacterized protein</fullName>
    </submittedName>
</protein>
<organism evidence="2 3">
    <name type="scientific">Candidatus Segetimicrobium genomatis</name>
    <dbReference type="NCBI Taxonomy" id="2569760"/>
    <lineage>
        <taxon>Bacteria</taxon>
        <taxon>Bacillati</taxon>
        <taxon>Candidatus Sysuimicrobiota</taxon>
        <taxon>Candidatus Sysuimicrobiia</taxon>
        <taxon>Candidatus Sysuimicrobiales</taxon>
        <taxon>Candidatus Segetimicrobiaceae</taxon>
        <taxon>Candidatus Segetimicrobium</taxon>
    </lineage>
</organism>
<dbReference type="EMBL" id="VBAL01000235">
    <property type="protein sequence ID" value="TMI96884.1"/>
    <property type="molecule type" value="Genomic_DNA"/>
</dbReference>
<gene>
    <name evidence="2" type="ORF">E6H01_13595</name>
</gene>
<dbReference type="AlphaFoldDB" id="A0A537KMD4"/>
<reference evidence="2 3" key="1">
    <citation type="journal article" date="2019" name="Nat. Microbiol.">
        <title>Mediterranean grassland soil C-N compound turnover is dependent on rainfall and depth, and is mediated by genomically divergent microorganisms.</title>
        <authorList>
            <person name="Diamond S."/>
            <person name="Andeer P.F."/>
            <person name="Li Z."/>
            <person name="Crits-Christoph A."/>
            <person name="Burstein D."/>
            <person name="Anantharaman K."/>
            <person name="Lane K.R."/>
            <person name="Thomas B.C."/>
            <person name="Pan C."/>
            <person name="Northen T.R."/>
            <person name="Banfield J.F."/>
        </authorList>
    </citation>
    <scope>NUCLEOTIDE SEQUENCE [LARGE SCALE GENOMIC DNA]</scope>
    <source>
        <strain evidence="2">NP_4</strain>
    </source>
</reference>
<evidence type="ECO:0000313" key="2">
    <source>
        <dbReference type="EMBL" id="TMI96884.1"/>
    </source>
</evidence>
<proteinExistence type="predicted"/>
<dbReference type="PROSITE" id="PS51257">
    <property type="entry name" value="PROKAR_LIPOPROTEIN"/>
    <property type="match status" value="1"/>
</dbReference>
<comment type="caution">
    <text evidence="2">The sequence shown here is derived from an EMBL/GenBank/DDBJ whole genome shotgun (WGS) entry which is preliminary data.</text>
</comment>
<accession>A0A537KMD4</accession>
<feature type="signal peptide" evidence="1">
    <location>
        <begin position="1"/>
        <end position="23"/>
    </location>
</feature>
<dbReference type="Proteomes" id="UP000319353">
    <property type="component" value="Unassembled WGS sequence"/>
</dbReference>
<evidence type="ECO:0000313" key="3">
    <source>
        <dbReference type="Proteomes" id="UP000319353"/>
    </source>
</evidence>